<gene>
    <name evidence="3" type="ORF">CVT26_015174</name>
</gene>
<dbReference type="Proteomes" id="UP000284706">
    <property type="component" value="Unassembled WGS sequence"/>
</dbReference>
<accession>A0A409WA15</accession>
<feature type="transmembrane region" description="Helical" evidence="1">
    <location>
        <begin position="187"/>
        <end position="209"/>
    </location>
</feature>
<dbReference type="Gene3D" id="3.40.50.720">
    <property type="entry name" value="NAD(P)-binding Rossmann-like Domain"/>
    <property type="match status" value="1"/>
</dbReference>
<dbReference type="Pfam" id="PF05368">
    <property type="entry name" value="NmrA"/>
    <property type="match status" value="1"/>
</dbReference>
<dbReference type="InterPro" id="IPR051783">
    <property type="entry name" value="NAD(P)-dependent_oxidoreduct"/>
</dbReference>
<comment type="caution">
    <text evidence="3">The sequence shown here is derived from an EMBL/GenBank/DDBJ whole genome shotgun (WGS) entry which is preliminary data.</text>
</comment>
<dbReference type="CDD" id="cd11296">
    <property type="entry name" value="O-FucT_like"/>
    <property type="match status" value="1"/>
</dbReference>
<dbReference type="EMBL" id="NHYE01005270">
    <property type="protein sequence ID" value="PPQ75320.1"/>
    <property type="molecule type" value="Genomic_DNA"/>
</dbReference>
<dbReference type="InterPro" id="IPR036291">
    <property type="entry name" value="NAD(P)-bd_dom_sf"/>
</dbReference>
<evidence type="ECO:0000313" key="3">
    <source>
        <dbReference type="EMBL" id="PPQ75320.1"/>
    </source>
</evidence>
<feature type="transmembrane region" description="Helical" evidence="1">
    <location>
        <begin position="629"/>
        <end position="648"/>
    </location>
</feature>
<keyword evidence="1" id="KW-0812">Transmembrane</keyword>
<dbReference type="PANTHER" id="PTHR48079:SF6">
    <property type="entry name" value="NAD(P)-BINDING DOMAIN-CONTAINING PROTEIN-RELATED"/>
    <property type="match status" value="1"/>
</dbReference>
<dbReference type="AlphaFoldDB" id="A0A409WA15"/>
<proteinExistence type="predicted"/>
<feature type="domain" description="NmrA-like" evidence="2">
    <location>
        <begin position="238"/>
        <end position="315"/>
    </location>
</feature>
<evidence type="ECO:0000256" key="1">
    <source>
        <dbReference type="SAM" id="Phobius"/>
    </source>
</evidence>
<reference evidence="3 4" key="1">
    <citation type="journal article" date="2018" name="Evol. Lett.">
        <title>Horizontal gene cluster transfer increased hallucinogenic mushroom diversity.</title>
        <authorList>
            <person name="Reynolds H.T."/>
            <person name="Vijayakumar V."/>
            <person name="Gluck-Thaler E."/>
            <person name="Korotkin H.B."/>
            <person name="Matheny P.B."/>
            <person name="Slot J.C."/>
        </authorList>
    </citation>
    <scope>NUCLEOTIDE SEQUENCE [LARGE SCALE GENOMIC DNA]</scope>
    <source>
        <strain evidence="3 4">SRW20</strain>
    </source>
</reference>
<dbReference type="SUPFAM" id="SSF51735">
    <property type="entry name" value="NAD(P)-binding Rossmann-fold domains"/>
    <property type="match status" value="1"/>
</dbReference>
<sequence>MPPPIHNAAEFAHGWMLIGVTINVLLLGVLIAQVYMYFSRYKTDKFYVKALISVVLTADVLNTFFLFYYLYRSLIVHFNDPVYLMKSDWRFMDFFSSPDVRAGPVGYHKLLGANFLRVEDLHNEWAMDILRRCGMFGASQRRSVIGMIFRSLLLLNVAQISASATVLSFQVRNLPYFADFDEFKITVILWLGSGVAGDALITTMVVWYLSEATTCYKKDIFRTSSVTDSIETMTSPLKIFITGATGYVGGSVLSRLLKHPEASSFEITALVRSAEKAEKLKTLGVKTVIGSYTDPDLSVIKNAAAESDVVFAIADSDNLPPAQAILDGLKIKFEKSGEAPILIHTSGTAIIMDDARGLTSEHTKYSDLDVEKLNAIPQNVLHRNVDIPIIEADKAGYVKAYLITPGTIFGYPSGPLVDLGIQNTHSIQLPFVIKASIARKQGGYIGKGVYRWPAVSVDDSEYSLFLRSTKSPTKIVAADLYIKLFDVVRKDPDAAGHGPEGYYFAESFEYSGLEAAQTISEALHELGVAASTEPSAFTQEELEKNFGAFWPVLATNCYAKGDRSRAIGWKPQGTKADFLANIKAEVKELYSGSNDNCSLNTRSGHRSYPVTTMSVVLFKALAGGRRRRALLLPVLVFSVVLSLTFVFGSNTWSRVTEYFPLANNDLPIEPDFPPDYTSLRLAEENLPQHDPDLPFPEGRNGRYVKFTCAIQQLGWNNVLNELLMNSFLAYKSNRAYVFSEYVWKREYYPWPEEKAYDWPPRTPLSALIAGPTVGGPWPEGDPAPRAVSEKYFEIVCPPEKRRIINTRDVKPALADADGVEIFAAWQQILLDAPEQCIEIQPADRSEDGYPQVFDLWLWGSWRVLSLWDAFSSSPVSQLLGTSPIVERTVNANLKIFTAPKERVGSTDPFNRMLAIHLRRGDFKEACLSLSNWNSTFYSWNLHDFLPDKFVPPPGGGWGTNTPENEALYMKHCLPSDEDILQKIRDSRKDYLDTVKKQGRKEEIDVLYLLTNDNSEWLDEVKKIMKADGWKVVATSRDLKLDAEGKDVGMAVDMEIARKASVFIGNGWSSFTSNILHRRLVDGKIPISNRFY</sequence>
<keyword evidence="1" id="KW-0472">Membrane</keyword>
<evidence type="ECO:0000313" key="4">
    <source>
        <dbReference type="Proteomes" id="UP000284706"/>
    </source>
</evidence>
<dbReference type="Gene3D" id="3.40.50.11350">
    <property type="match status" value="1"/>
</dbReference>
<name>A0A409WA15_9AGAR</name>
<feature type="transmembrane region" description="Helical" evidence="1">
    <location>
        <begin position="12"/>
        <end position="38"/>
    </location>
</feature>
<dbReference type="STRING" id="231916.A0A409WA15"/>
<dbReference type="PANTHER" id="PTHR48079">
    <property type="entry name" value="PROTEIN YEEZ"/>
    <property type="match status" value="1"/>
</dbReference>
<dbReference type="OrthoDB" id="2559662at2759"/>
<dbReference type="GO" id="GO:0005737">
    <property type="term" value="C:cytoplasm"/>
    <property type="evidence" value="ECO:0007669"/>
    <property type="project" value="TreeGrafter"/>
</dbReference>
<keyword evidence="4" id="KW-1185">Reference proteome</keyword>
<dbReference type="InParanoid" id="A0A409WA15"/>
<dbReference type="InterPro" id="IPR008030">
    <property type="entry name" value="NmrA-like"/>
</dbReference>
<feature type="transmembrane region" description="Helical" evidence="1">
    <location>
        <begin position="50"/>
        <end position="71"/>
    </location>
</feature>
<organism evidence="3 4">
    <name type="scientific">Gymnopilus dilepis</name>
    <dbReference type="NCBI Taxonomy" id="231916"/>
    <lineage>
        <taxon>Eukaryota</taxon>
        <taxon>Fungi</taxon>
        <taxon>Dikarya</taxon>
        <taxon>Basidiomycota</taxon>
        <taxon>Agaricomycotina</taxon>
        <taxon>Agaricomycetes</taxon>
        <taxon>Agaricomycetidae</taxon>
        <taxon>Agaricales</taxon>
        <taxon>Agaricineae</taxon>
        <taxon>Hymenogastraceae</taxon>
        <taxon>Gymnopilus</taxon>
    </lineage>
</organism>
<dbReference type="GO" id="GO:0004029">
    <property type="term" value="F:aldehyde dehydrogenase (NAD+) activity"/>
    <property type="evidence" value="ECO:0007669"/>
    <property type="project" value="TreeGrafter"/>
</dbReference>
<keyword evidence="1" id="KW-1133">Transmembrane helix</keyword>
<protein>
    <recommendedName>
        <fullName evidence="2">NmrA-like domain-containing protein</fullName>
    </recommendedName>
</protein>
<evidence type="ECO:0000259" key="2">
    <source>
        <dbReference type="Pfam" id="PF05368"/>
    </source>
</evidence>